<organism evidence="1 2">
    <name type="scientific">Achromobacter animicus</name>
    <dbReference type="NCBI Taxonomy" id="1389935"/>
    <lineage>
        <taxon>Bacteria</taxon>
        <taxon>Pseudomonadati</taxon>
        <taxon>Pseudomonadota</taxon>
        <taxon>Betaproteobacteria</taxon>
        <taxon>Burkholderiales</taxon>
        <taxon>Alcaligenaceae</taxon>
        <taxon>Achromobacter</taxon>
    </lineage>
</organism>
<dbReference type="AlphaFoldDB" id="A0A6S6ZV94"/>
<dbReference type="EMBL" id="CADIJM010000003">
    <property type="protein sequence ID" value="CAB3693644.1"/>
    <property type="molecule type" value="Genomic_DNA"/>
</dbReference>
<accession>A0A6S6ZV94</accession>
<sequence length="108" mass="11646">MIPRSHRHQATLDAALAAQPAPQPQCSLIALTVRIDTLDALNVRLALHRALGDRIGVYLLSVDHAHAQSTLELQCERGELDAMMAAIMRGLPCAEFGTARPAAALTER</sequence>
<evidence type="ECO:0000313" key="2">
    <source>
        <dbReference type="Proteomes" id="UP000494214"/>
    </source>
</evidence>
<reference evidence="1 2" key="1">
    <citation type="submission" date="2020-04" db="EMBL/GenBank/DDBJ databases">
        <authorList>
            <person name="De Canck E."/>
        </authorList>
    </citation>
    <scope>NUCLEOTIDE SEQUENCE [LARGE SCALE GENOMIC DNA]</scope>
    <source>
        <strain evidence="1 2">LMG 26690</strain>
    </source>
</reference>
<dbReference type="Proteomes" id="UP000494214">
    <property type="component" value="Unassembled WGS sequence"/>
</dbReference>
<protein>
    <submittedName>
        <fullName evidence="1">Uncharacterized protein</fullName>
    </submittedName>
</protein>
<evidence type="ECO:0000313" key="1">
    <source>
        <dbReference type="EMBL" id="CAB3693644.1"/>
    </source>
</evidence>
<keyword evidence="2" id="KW-1185">Reference proteome</keyword>
<name>A0A6S6ZV94_9BURK</name>
<proteinExistence type="predicted"/>
<gene>
    <name evidence="1" type="ORF">LMG26690_02239</name>
</gene>
<dbReference type="RefSeq" id="WP_254594945.1">
    <property type="nucleotide sequence ID" value="NZ_CADIJM010000003.1"/>
</dbReference>